<dbReference type="Pfam" id="PF09391">
    <property type="entry name" value="DUF2000"/>
    <property type="match status" value="1"/>
</dbReference>
<dbReference type="EMBL" id="VFMN01000001">
    <property type="protein sequence ID" value="TQJ10268.1"/>
    <property type="molecule type" value="Genomic_DNA"/>
</dbReference>
<evidence type="ECO:0000313" key="2">
    <source>
        <dbReference type="Proteomes" id="UP000317893"/>
    </source>
</evidence>
<dbReference type="Gene3D" id="3.40.1490.10">
    <property type="entry name" value="Bit1"/>
    <property type="match status" value="1"/>
</dbReference>
<dbReference type="AlphaFoldDB" id="A0A542E4J6"/>
<dbReference type="Proteomes" id="UP000317893">
    <property type="component" value="Unassembled WGS sequence"/>
</dbReference>
<evidence type="ECO:0008006" key="3">
    <source>
        <dbReference type="Google" id="ProtNLM"/>
    </source>
</evidence>
<name>A0A542E4J6_9MICO</name>
<protein>
    <recommendedName>
        <fullName evidence="3">DUF2000 domain-containing protein</fullName>
    </recommendedName>
</protein>
<keyword evidence="2" id="KW-1185">Reference proteome</keyword>
<comment type="caution">
    <text evidence="1">The sequence shown here is derived from an EMBL/GenBank/DDBJ whole genome shotgun (WGS) entry which is preliminary data.</text>
</comment>
<sequence>MPDLTDLVPDDVADAAPVRFPTKIAVVLATDLAPWQSLNVTAFTVSAVAAADPTLIGEPYADADGTSYLPMVGQPILLFEADGARLRQVHAAGLARGFAMAVYTRELFSTGNDRDNRAAVAAVRRDDLDLVGLALRGPRNAVDKVTKGLALHR</sequence>
<evidence type="ECO:0000313" key="1">
    <source>
        <dbReference type="EMBL" id="TQJ10268.1"/>
    </source>
</evidence>
<dbReference type="SUPFAM" id="SSF102462">
    <property type="entry name" value="Peptidyl-tRNA hydrolase II"/>
    <property type="match status" value="1"/>
</dbReference>
<organism evidence="1 2">
    <name type="scientific">Lapillicoccus jejuensis</name>
    <dbReference type="NCBI Taxonomy" id="402171"/>
    <lineage>
        <taxon>Bacteria</taxon>
        <taxon>Bacillati</taxon>
        <taxon>Actinomycetota</taxon>
        <taxon>Actinomycetes</taxon>
        <taxon>Micrococcales</taxon>
        <taxon>Intrasporangiaceae</taxon>
        <taxon>Lapillicoccus</taxon>
    </lineage>
</organism>
<dbReference type="InterPro" id="IPR023476">
    <property type="entry name" value="Pep_tRNA_hydro_II_dom_sf"/>
</dbReference>
<dbReference type="RefSeq" id="WP_246061305.1">
    <property type="nucleotide sequence ID" value="NZ_BAAAPR010000015.1"/>
</dbReference>
<proteinExistence type="predicted"/>
<accession>A0A542E4J6</accession>
<reference evidence="1 2" key="1">
    <citation type="submission" date="2019-06" db="EMBL/GenBank/DDBJ databases">
        <title>Sequencing the genomes of 1000 actinobacteria strains.</title>
        <authorList>
            <person name="Klenk H.-P."/>
        </authorList>
    </citation>
    <scope>NUCLEOTIDE SEQUENCE [LARGE SCALE GENOMIC DNA]</scope>
    <source>
        <strain evidence="1 2">DSM 18607</strain>
    </source>
</reference>
<dbReference type="InterPro" id="IPR018988">
    <property type="entry name" value="DUF2000"/>
</dbReference>
<gene>
    <name evidence="1" type="ORF">FB458_3388</name>
</gene>